<dbReference type="EMBL" id="MLJW01000066">
    <property type="protein sequence ID" value="OIR03389.1"/>
    <property type="molecule type" value="Genomic_DNA"/>
</dbReference>
<dbReference type="GO" id="GO:0045454">
    <property type="term" value="P:cell redox homeostasis"/>
    <property type="evidence" value="ECO:0007669"/>
    <property type="project" value="TreeGrafter"/>
</dbReference>
<dbReference type="PANTHER" id="PTHR32234:SF0">
    <property type="entry name" value="THIOL:DISULFIDE INTERCHANGE PROTEIN DSBD"/>
    <property type="match status" value="1"/>
</dbReference>
<keyword evidence="7" id="KW-0560">Oxidoreductase</keyword>
<feature type="domain" description="Cytochrome C biogenesis protein transmembrane" evidence="6">
    <location>
        <begin position="189"/>
        <end position="399"/>
    </location>
</feature>
<comment type="subcellular location">
    <subcellularLocation>
        <location evidence="1">Membrane</location>
        <topology evidence="1">Multi-pass membrane protein</topology>
    </subcellularLocation>
</comment>
<feature type="transmembrane region" description="Helical" evidence="5">
    <location>
        <begin position="184"/>
        <end position="209"/>
    </location>
</feature>
<feature type="transmembrane region" description="Helical" evidence="5">
    <location>
        <begin position="311"/>
        <end position="336"/>
    </location>
</feature>
<dbReference type="SUPFAM" id="SSF52833">
    <property type="entry name" value="Thioredoxin-like"/>
    <property type="match status" value="1"/>
</dbReference>
<keyword evidence="3 5" id="KW-1133">Transmembrane helix</keyword>
<gene>
    <name evidence="7" type="primary">dsbD_8</name>
    <name evidence="7" type="ORF">GALL_144600</name>
</gene>
<dbReference type="Gene3D" id="3.40.30.10">
    <property type="entry name" value="Glutaredoxin"/>
    <property type="match status" value="1"/>
</dbReference>
<dbReference type="PANTHER" id="PTHR32234">
    <property type="entry name" value="THIOL:DISULFIDE INTERCHANGE PROTEIN DSBD"/>
    <property type="match status" value="1"/>
</dbReference>
<dbReference type="AlphaFoldDB" id="A0A1J5SGV0"/>
<comment type="caution">
    <text evidence="7">The sequence shown here is derived from an EMBL/GenBank/DDBJ whole genome shotgun (WGS) entry which is preliminary data.</text>
</comment>
<dbReference type="GO" id="GO:0016020">
    <property type="term" value="C:membrane"/>
    <property type="evidence" value="ECO:0007669"/>
    <property type="project" value="UniProtKB-SubCell"/>
</dbReference>
<protein>
    <submittedName>
        <fullName evidence="7">Thiol:disulfide interchange protein DsbD</fullName>
        <ecNumber evidence="7">1.8.1.8</ecNumber>
    </submittedName>
</protein>
<evidence type="ECO:0000313" key="7">
    <source>
        <dbReference type="EMBL" id="OIR03389.1"/>
    </source>
</evidence>
<evidence type="ECO:0000256" key="4">
    <source>
        <dbReference type="ARBA" id="ARBA00023136"/>
    </source>
</evidence>
<name>A0A1J5SGV0_9ZZZZ</name>
<dbReference type="GO" id="GO:0017004">
    <property type="term" value="P:cytochrome complex assembly"/>
    <property type="evidence" value="ECO:0007669"/>
    <property type="project" value="InterPro"/>
</dbReference>
<feature type="transmembrane region" description="Helical" evidence="5">
    <location>
        <begin position="270"/>
        <end position="291"/>
    </location>
</feature>
<feature type="transmembrane region" description="Helical" evidence="5">
    <location>
        <begin position="449"/>
        <end position="468"/>
    </location>
</feature>
<evidence type="ECO:0000259" key="6">
    <source>
        <dbReference type="Pfam" id="PF02683"/>
    </source>
</evidence>
<evidence type="ECO:0000256" key="1">
    <source>
        <dbReference type="ARBA" id="ARBA00004141"/>
    </source>
</evidence>
<keyword evidence="4 5" id="KW-0472">Membrane</keyword>
<feature type="transmembrane region" description="Helical" evidence="5">
    <location>
        <begin position="417"/>
        <end position="437"/>
    </location>
</feature>
<feature type="transmembrane region" description="Helical" evidence="5">
    <location>
        <begin position="386"/>
        <end position="411"/>
    </location>
</feature>
<accession>A0A1J5SGV0</accession>
<dbReference type="EC" id="1.8.1.8" evidence="7"/>
<dbReference type="Pfam" id="PF13899">
    <property type="entry name" value="Thioredoxin_7"/>
    <property type="match status" value="1"/>
</dbReference>
<dbReference type="InterPro" id="IPR003834">
    <property type="entry name" value="Cyt_c_assmbl_TM_dom"/>
</dbReference>
<evidence type="ECO:0000256" key="5">
    <source>
        <dbReference type="SAM" id="Phobius"/>
    </source>
</evidence>
<organism evidence="7">
    <name type="scientific">mine drainage metagenome</name>
    <dbReference type="NCBI Taxonomy" id="410659"/>
    <lineage>
        <taxon>unclassified sequences</taxon>
        <taxon>metagenomes</taxon>
        <taxon>ecological metagenomes</taxon>
    </lineage>
</organism>
<dbReference type="GO" id="GO:0047134">
    <property type="term" value="F:protein-disulfide reductase [NAD(P)H] activity"/>
    <property type="evidence" value="ECO:0007669"/>
    <property type="project" value="UniProtKB-EC"/>
</dbReference>
<keyword evidence="2 5" id="KW-0812">Transmembrane</keyword>
<evidence type="ECO:0000256" key="3">
    <source>
        <dbReference type="ARBA" id="ARBA00022989"/>
    </source>
</evidence>
<feature type="transmembrane region" description="Helical" evidence="5">
    <location>
        <begin position="342"/>
        <end position="366"/>
    </location>
</feature>
<reference evidence="7" key="1">
    <citation type="submission" date="2016-10" db="EMBL/GenBank/DDBJ databases">
        <title>Sequence of Gallionella enrichment culture.</title>
        <authorList>
            <person name="Poehlein A."/>
            <person name="Muehling M."/>
            <person name="Daniel R."/>
        </authorList>
    </citation>
    <scope>NUCLEOTIDE SEQUENCE</scope>
</reference>
<sequence>MKKFFISFSFIFFIAAFALAQTDSLVVFSVQSKRINDTIYEIKAVGKIKQGWHLYGINPSVQDLESVKFSFGYENAKEINAPSFDRSPEIINDAIFKKVNVFTNTVSVTQQIKIKGFIPATLKGTINSSLGKNDEFQQASQPFEVNLEGGIAVSNNAQKIKLTTVDLDHPVNDCGTKSNAGNNGLLSVFFLGFLGGLIALLTPCVFPMIPVTVSFFTKRSQNHKQAIRNGALYGFFILLIYVLASVPFHVLGNVHPEVFNNISTNSWLNIIFFIIFIVFAISFFGFFEITLPSGFANKADSKSGLTSVGGIFFMALTLVIVSFSCTGPILGTLLVGSLSGGAWQLTSGLAGFGLALALPFALFAIFPNWLHSLPKSGGWLDTVKKVLAFVEVALAFKFLSNADLVMHWGLIKRETFFALWILTSAGLTLYLFGILRLPHDYKGMKITNARKFVGVLAFLFTLYLIPGVTATKYANLQLLSGFPPPLHYSIYGKTNVREKGLEANVVNDFDKALQMAKDQNKPLLIDFTGWACVNCRKMEENVWTDPEVYNYISKNFILVSLYVDDKENLPIEQRFTYTTKDGNKKDIATIGDKWATFEAENFNQVTQPLYVILNTQQQLMNNPVGYTPNAKEFKTWLQCGKDAFDKK</sequence>
<dbReference type="Pfam" id="PF02683">
    <property type="entry name" value="DsbD_TM"/>
    <property type="match status" value="1"/>
</dbReference>
<dbReference type="InterPro" id="IPR036249">
    <property type="entry name" value="Thioredoxin-like_sf"/>
</dbReference>
<evidence type="ECO:0000256" key="2">
    <source>
        <dbReference type="ARBA" id="ARBA00022692"/>
    </source>
</evidence>
<proteinExistence type="predicted"/>
<feature type="transmembrane region" description="Helical" evidence="5">
    <location>
        <begin position="230"/>
        <end position="250"/>
    </location>
</feature>